<accession>A0A8E1ZWQ4</accession>
<name>A0A8E1ZWQ4_9PORP</name>
<organism evidence="1 2">
    <name type="scientific">Macellibacteroides fermentans</name>
    <dbReference type="NCBI Taxonomy" id="879969"/>
    <lineage>
        <taxon>Bacteria</taxon>
        <taxon>Pseudomonadati</taxon>
        <taxon>Bacteroidota</taxon>
        <taxon>Bacteroidia</taxon>
        <taxon>Bacteroidales</taxon>
        <taxon>Porphyromonadaceae</taxon>
        <taxon>Macellibacteroides</taxon>
    </lineage>
</organism>
<dbReference type="EMBL" id="JACCCY010000003">
    <property type="protein sequence ID" value="NYI49904.1"/>
    <property type="molecule type" value="Genomic_DNA"/>
</dbReference>
<dbReference type="AlphaFoldDB" id="A0A8E1ZWQ4"/>
<proteinExistence type="predicted"/>
<evidence type="ECO:0000313" key="2">
    <source>
        <dbReference type="Proteomes" id="UP000574332"/>
    </source>
</evidence>
<evidence type="ECO:0008006" key="3">
    <source>
        <dbReference type="Google" id="ProtNLM"/>
    </source>
</evidence>
<dbReference type="Proteomes" id="UP000574332">
    <property type="component" value="Unassembled WGS sequence"/>
</dbReference>
<keyword evidence="2" id="KW-1185">Reference proteome</keyword>
<dbReference type="Pfam" id="PF14053">
    <property type="entry name" value="DUF4248"/>
    <property type="match status" value="1"/>
</dbReference>
<sequence length="85" mass="9752">MIIIKQELNLVKTTEEIPVKSYSLSELSQLYSPSLSVSAATKQLLRWMLRHPNLVSRLQETGWQKGQRRFSPKQIALLFECLGPP</sequence>
<dbReference type="InterPro" id="IPR025342">
    <property type="entry name" value="DUF4248"/>
</dbReference>
<evidence type="ECO:0000313" key="1">
    <source>
        <dbReference type="EMBL" id="NYI49904.1"/>
    </source>
</evidence>
<protein>
    <recommendedName>
        <fullName evidence="3">DUF4248 domain-containing protein</fullName>
    </recommendedName>
</protein>
<reference evidence="1 2" key="1">
    <citation type="submission" date="2020-07" db="EMBL/GenBank/DDBJ databases">
        <title>Genomic Encyclopedia of Type Strains, Phase IV (KMG-IV): sequencing the most valuable type-strain genomes for metagenomic binning, comparative biology and taxonomic classification.</title>
        <authorList>
            <person name="Goeker M."/>
        </authorList>
    </citation>
    <scope>NUCLEOTIDE SEQUENCE [LARGE SCALE GENOMIC DNA]</scope>
    <source>
        <strain evidence="1 2">DSM 23697</strain>
    </source>
</reference>
<gene>
    <name evidence="1" type="ORF">F5613_002034</name>
</gene>
<comment type="caution">
    <text evidence="1">The sequence shown here is derived from an EMBL/GenBank/DDBJ whole genome shotgun (WGS) entry which is preliminary data.</text>
</comment>